<dbReference type="EMBL" id="BAAFRS010000323">
    <property type="protein sequence ID" value="GAB1227139.1"/>
    <property type="molecule type" value="Genomic_DNA"/>
</dbReference>
<feature type="region of interest" description="Disordered" evidence="3">
    <location>
        <begin position="244"/>
        <end position="279"/>
    </location>
</feature>
<protein>
    <recommendedName>
        <fullName evidence="4">AIG1-type G domain-containing protein</fullName>
    </recommendedName>
</protein>
<dbReference type="Proteomes" id="UP001628156">
    <property type="component" value="Unassembled WGS sequence"/>
</dbReference>
<name>A0ABQ0DWA5_9EUKA</name>
<proteinExistence type="predicted"/>
<dbReference type="PANTHER" id="PTHR32046">
    <property type="entry name" value="G DOMAIN-CONTAINING PROTEIN"/>
    <property type="match status" value="1"/>
</dbReference>
<dbReference type="Gene3D" id="3.40.50.300">
    <property type="entry name" value="P-loop containing nucleotide triphosphate hydrolases"/>
    <property type="match status" value="1"/>
</dbReference>
<feature type="coiled-coil region" evidence="2">
    <location>
        <begin position="681"/>
        <end position="708"/>
    </location>
</feature>
<dbReference type="SUPFAM" id="SSF52540">
    <property type="entry name" value="P-loop containing nucleoside triphosphate hydrolases"/>
    <property type="match status" value="1"/>
</dbReference>
<dbReference type="InterPro" id="IPR006703">
    <property type="entry name" value="G_AIG1"/>
</dbReference>
<keyword evidence="6" id="KW-1185">Reference proteome</keyword>
<comment type="caution">
    <text evidence="5">The sequence shown here is derived from an EMBL/GenBank/DDBJ whole genome shotgun (WGS) entry which is preliminary data.</text>
</comment>
<evidence type="ECO:0000256" key="3">
    <source>
        <dbReference type="SAM" id="MobiDB-lite"/>
    </source>
</evidence>
<dbReference type="CDD" id="cd00882">
    <property type="entry name" value="Ras_like_GTPase"/>
    <property type="match status" value="1"/>
</dbReference>
<keyword evidence="1" id="KW-0547">Nucleotide-binding</keyword>
<feature type="domain" description="AIG1-type G" evidence="4">
    <location>
        <begin position="317"/>
        <end position="503"/>
    </location>
</feature>
<dbReference type="Pfam" id="PF04548">
    <property type="entry name" value="AIG1"/>
    <property type="match status" value="1"/>
</dbReference>
<evidence type="ECO:0000256" key="1">
    <source>
        <dbReference type="ARBA" id="ARBA00022741"/>
    </source>
</evidence>
<evidence type="ECO:0000313" key="6">
    <source>
        <dbReference type="Proteomes" id="UP001628156"/>
    </source>
</evidence>
<gene>
    <name evidence="5" type="ORF">ENUP19_0323G0001</name>
</gene>
<evidence type="ECO:0000259" key="4">
    <source>
        <dbReference type="Pfam" id="PF04548"/>
    </source>
</evidence>
<sequence>MSRVIVRFILNGQCIANKPLNSQDNLKTAREKIKGKISDSQHFLTKDGDIIDVNDEESYTIGDVIDEKRVINIKGAEVKKGIRIKINDKVLTTLEIDNKTTINNIRTLVQNIPDSAHFYTLDNDKVERDEEEDYIVEDIINNEEINLKEDKEKSTPEINDLTIGICLNGKPMIKKKFNKDTSLSDVRKEIENVKQIPKDFVFEDEEEFKISTDDEQTLKLTSILYNNKINITTEVTDISELSTTTSLLGSPNDSTVPATSLNNSGMFDTSPSDTDLSEPNEPIEGSIRLENHEEGKLKIYLYPNQPFNPKDESDAIAILVVGQTGSGKTTLLNSFVNALYGIKITDDFRYIIINEDNLKQNKDQSISQTSQVTIYNIKRTERTPPIKIIDTPGFGDTRGITWDIEITKQIKEAFETKVLDLNAICFVAPSSNVRLTASQKYIFGNIIDLFGKDVKKNFIAMLTFCDGKKPQVINALESKECVFSTIIPEIDSPWYLKFNNSAIYDDNTEDEFTQMFWKLGMKNFDDFISKLVKLPRISLEKSREVLKRRERIKVQLEGLRTSLNNGLSKMDQIKQYYEQFYLNRDKVKNNENFTFPVNITVQKKVDLEPGEYVTNCLKCNKTCHYPCYIKGDVKDGCACIGSNGNCTGCKCHYTQHANSKYRFDYVIETKEETAQEVLDRYNEGKKGVANAESMLKKLEEDYYKIQMECYDKEVEIVECVNTLSAIALNDKITGSNEYLDIMIQSENEEKKTGYKVRIEGYKQLKQANDIIEGIMKKSTTKKSKAEIKDELKRRKTDLVNGQKITLDKNCEGCVIC</sequence>
<feature type="compositionally biased region" description="Polar residues" evidence="3">
    <location>
        <begin position="249"/>
        <end position="274"/>
    </location>
</feature>
<accession>A0ABQ0DWA5</accession>
<keyword evidence="2" id="KW-0175">Coiled coil</keyword>
<reference evidence="5 6" key="1">
    <citation type="journal article" date="2019" name="PLoS Negl. Trop. Dis.">
        <title>Whole genome sequencing of Entamoeba nuttalli reveals mammalian host-related molecular signatures and a novel octapeptide-repeat surface protein.</title>
        <authorList>
            <person name="Tanaka M."/>
            <person name="Makiuchi T."/>
            <person name="Komiyama T."/>
            <person name="Shiina T."/>
            <person name="Osaki K."/>
            <person name="Tachibana H."/>
        </authorList>
    </citation>
    <scope>NUCLEOTIDE SEQUENCE [LARGE SCALE GENOMIC DNA]</scope>
    <source>
        <strain evidence="5 6">P19-061405</strain>
    </source>
</reference>
<evidence type="ECO:0000256" key="2">
    <source>
        <dbReference type="SAM" id="Coils"/>
    </source>
</evidence>
<evidence type="ECO:0000313" key="5">
    <source>
        <dbReference type="EMBL" id="GAB1227139.1"/>
    </source>
</evidence>
<organism evidence="5 6">
    <name type="scientific">Entamoeba nuttalli</name>
    <dbReference type="NCBI Taxonomy" id="412467"/>
    <lineage>
        <taxon>Eukaryota</taxon>
        <taxon>Amoebozoa</taxon>
        <taxon>Evosea</taxon>
        <taxon>Archamoebae</taxon>
        <taxon>Mastigamoebida</taxon>
        <taxon>Entamoebidae</taxon>
        <taxon>Entamoeba</taxon>
    </lineage>
</organism>
<dbReference type="InterPro" id="IPR027417">
    <property type="entry name" value="P-loop_NTPase"/>
</dbReference>
<dbReference type="PANTHER" id="PTHR32046:SF14">
    <property type="match status" value="1"/>
</dbReference>